<dbReference type="InterPro" id="IPR002110">
    <property type="entry name" value="Ankyrin_rpt"/>
</dbReference>
<comment type="caution">
    <text evidence="4">The sequence shown here is derived from an EMBL/GenBank/DDBJ whole genome shotgun (WGS) entry which is preliminary data.</text>
</comment>
<sequence>MSDQPQPHQYSEHELAVIEGVFDLARGGRTSELLEMLDSGFPLDLANARGDTLLIVAAYAEQPGTVGALIERGAAIDAENAMGQTALSCAAFRGNAEIAQTLLDAGADPEAGHQPALAIARQFGRAEIETLLLER</sequence>
<evidence type="ECO:0000313" key="4">
    <source>
        <dbReference type="EMBL" id="MDI2097749.1"/>
    </source>
</evidence>
<accession>A0AAW6T349</accession>
<keyword evidence="5" id="KW-1185">Reference proteome</keyword>
<keyword evidence="1" id="KW-0677">Repeat</keyword>
<dbReference type="Proteomes" id="UP001321506">
    <property type="component" value="Unassembled WGS sequence"/>
</dbReference>
<dbReference type="InterPro" id="IPR036770">
    <property type="entry name" value="Ankyrin_rpt-contain_sf"/>
</dbReference>
<gene>
    <name evidence="4" type="ORF">QF206_02035</name>
</gene>
<dbReference type="EMBL" id="JASATX010000001">
    <property type="protein sequence ID" value="MDI2097749.1"/>
    <property type="molecule type" value="Genomic_DNA"/>
</dbReference>
<dbReference type="PANTHER" id="PTHR24173">
    <property type="entry name" value="ANKYRIN REPEAT CONTAINING"/>
    <property type="match status" value="1"/>
</dbReference>
<reference evidence="4 5" key="1">
    <citation type="submission" date="2023-04" db="EMBL/GenBank/DDBJ databases">
        <title>Klugiella caeni sp. nov. isolated from the sludge of biochemical tank.</title>
        <authorList>
            <person name="Geng K."/>
        </authorList>
    </citation>
    <scope>NUCLEOTIDE SEQUENCE [LARGE SCALE GENOMIC DNA]</scope>
    <source>
        <strain evidence="4 5">YN-L-19</strain>
    </source>
</reference>
<proteinExistence type="predicted"/>
<evidence type="ECO:0000256" key="3">
    <source>
        <dbReference type="PROSITE-ProRule" id="PRU00023"/>
    </source>
</evidence>
<dbReference type="Pfam" id="PF12796">
    <property type="entry name" value="Ank_2"/>
    <property type="match status" value="1"/>
</dbReference>
<evidence type="ECO:0000313" key="5">
    <source>
        <dbReference type="Proteomes" id="UP001321506"/>
    </source>
</evidence>
<name>A0AAW6T349_9MICO</name>
<feature type="repeat" description="ANK" evidence="3">
    <location>
        <begin position="49"/>
        <end position="81"/>
    </location>
</feature>
<evidence type="ECO:0000256" key="2">
    <source>
        <dbReference type="ARBA" id="ARBA00023043"/>
    </source>
</evidence>
<dbReference type="SUPFAM" id="SSF48403">
    <property type="entry name" value="Ankyrin repeat"/>
    <property type="match status" value="1"/>
</dbReference>
<dbReference type="PROSITE" id="PS50088">
    <property type="entry name" value="ANK_REPEAT"/>
    <property type="match status" value="2"/>
</dbReference>
<protein>
    <submittedName>
        <fullName evidence="4">Ankyrin repeat domain-containing protein</fullName>
    </submittedName>
</protein>
<dbReference type="AlphaFoldDB" id="A0AAW6T349"/>
<dbReference type="PANTHER" id="PTHR24173:SF74">
    <property type="entry name" value="ANKYRIN REPEAT DOMAIN-CONTAINING PROTEIN 16"/>
    <property type="match status" value="1"/>
</dbReference>
<dbReference type="PROSITE" id="PS50297">
    <property type="entry name" value="ANK_REP_REGION"/>
    <property type="match status" value="1"/>
</dbReference>
<organism evidence="4 5">
    <name type="scientific">Ruicaihuangia caeni</name>
    <dbReference type="NCBI Taxonomy" id="3042517"/>
    <lineage>
        <taxon>Bacteria</taxon>
        <taxon>Bacillati</taxon>
        <taxon>Actinomycetota</taxon>
        <taxon>Actinomycetes</taxon>
        <taxon>Micrococcales</taxon>
        <taxon>Microbacteriaceae</taxon>
        <taxon>Ruicaihuangia</taxon>
    </lineage>
</organism>
<evidence type="ECO:0000256" key="1">
    <source>
        <dbReference type="ARBA" id="ARBA00022737"/>
    </source>
</evidence>
<dbReference type="RefSeq" id="WP_281487529.1">
    <property type="nucleotide sequence ID" value="NZ_JASATX010000001.1"/>
</dbReference>
<feature type="repeat" description="ANK" evidence="3">
    <location>
        <begin position="82"/>
        <end position="114"/>
    </location>
</feature>
<keyword evidence="2 3" id="KW-0040">ANK repeat</keyword>
<dbReference type="Gene3D" id="1.25.40.20">
    <property type="entry name" value="Ankyrin repeat-containing domain"/>
    <property type="match status" value="1"/>
</dbReference>
<dbReference type="SMART" id="SM00248">
    <property type="entry name" value="ANK"/>
    <property type="match status" value="2"/>
</dbReference>